<dbReference type="STRING" id="299467.A0A443RWV5"/>
<dbReference type="InterPro" id="IPR013954">
    <property type="entry name" value="PNK3P"/>
</dbReference>
<dbReference type="InterPro" id="IPR027417">
    <property type="entry name" value="P-loop_NTPase"/>
</dbReference>
<dbReference type="GO" id="GO:0006281">
    <property type="term" value="P:DNA repair"/>
    <property type="evidence" value="ECO:0007669"/>
    <property type="project" value="TreeGrafter"/>
</dbReference>
<dbReference type="GO" id="GO:0046404">
    <property type="term" value="F:ATP-dependent polydeoxyribonucleotide 5'-hydroxyl-kinase activity"/>
    <property type="evidence" value="ECO:0007669"/>
    <property type="project" value="TreeGrafter"/>
</dbReference>
<protein>
    <submittedName>
        <fullName evidence="1">PNK3P and AAA 33 domain containing protein-like protein</fullName>
    </submittedName>
</protein>
<dbReference type="Gene3D" id="3.40.50.1000">
    <property type="entry name" value="HAD superfamily/HAD-like"/>
    <property type="match status" value="1"/>
</dbReference>
<dbReference type="SUPFAM" id="SSF52540">
    <property type="entry name" value="P-loop containing nucleoside triphosphate hydrolases"/>
    <property type="match status" value="1"/>
</dbReference>
<dbReference type="Proteomes" id="UP000288716">
    <property type="component" value="Unassembled WGS sequence"/>
</dbReference>
<evidence type="ECO:0000313" key="1">
    <source>
        <dbReference type="EMBL" id="RWS19873.1"/>
    </source>
</evidence>
<dbReference type="GO" id="GO:0046403">
    <property type="term" value="F:polynucleotide 3'-phosphatase activity"/>
    <property type="evidence" value="ECO:0007669"/>
    <property type="project" value="TreeGrafter"/>
</dbReference>
<feature type="non-terminal residue" evidence="1">
    <location>
        <position position="1"/>
    </location>
</feature>
<dbReference type="NCBIfam" id="TIGR01662">
    <property type="entry name" value="HAD-SF-IIIA"/>
    <property type="match status" value="1"/>
</dbReference>
<dbReference type="PANTHER" id="PTHR12083">
    <property type="entry name" value="BIFUNCTIONAL POLYNUCLEOTIDE PHOSPHATASE/KINASE"/>
    <property type="match status" value="1"/>
</dbReference>
<dbReference type="GO" id="GO:0003690">
    <property type="term" value="F:double-stranded DNA binding"/>
    <property type="evidence" value="ECO:0007669"/>
    <property type="project" value="TreeGrafter"/>
</dbReference>
<evidence type="ECO:0000313" key="2">
    <source>
        <dbReference type="Proteomes" id="UP000288716"/>
    </source>
</evidence>
<reference evidence="1 2" key="1">
    <citation type="journal article" date="2018" name="Gigascience">
        <title>Genomes of trombidid mites reveal novel predicted allergens and laterally-transferred genes associated with secondary metabolism.</title>
        <authorList>
            <person name="Dong X."/>
            <person name="Chaisiri K."/>
            <person name="Xia D."/>
            <person name="Armstrong S.D."/>
            <person name="Fang Y."/>
            <person name="Donnelly M.J."/>
            <person name="Kadowaki T."/>
            <person name="McGarry J.W."/>
            <person name="Darby A.C."/>
            <person name="Makepeace B.L."/>
        </authorList>
    </citation>
    <scope>NUCLEOTIDE SEQUENCE [LARGE SCALE GENOMIC DNA]</scope>
    <source>
        <strain evidence="1">UoL-UT</strain>
    </source>
</reference>
<dbReference type="InterPro" id="IPR023214">
    <property type="entry name" value="HAD_sf"/>
</dbReference>
<dbReference type="InterPro" id="IPR036412">
    <property type="entry name" value="HAD-like_sf"/>
</dbReference>
<dbReference type="AlphaFoldDB" id="A0A443RWV5"/>
<dbReference type="Pfam" id="PF08645">
    <property type="entry name" value="PNK3P"/>
    <property type="match status" value="1"/>
</dbReference>
<name>A0A443RWV5_9ACAR</name>
<keyword evidence="2" id="KW-1185">Reference proteome</keyword>
<dbReference type="OrthoDB" id="19045at2759"/>
<dbReference type="VEuPathDB" id="VectorBase:LDEU012167"/>
<organism evidence="1 2">
    <name type="scientific">Leptotrombidium deliense</name>
    <dbReference type="NCBI Taxonomy" id="299467"/>
    <lineage>
        <taxon>Eukaryota</taxon>
        <taxon>Metazoa</taxon>
        <taxon>Ecdysozoa</taxon>
        <taxon>Arthropoda</taxon>
        <taxon>Chelicerata</taxon>
        <taxon>Arachnida</taxon>
        <taxon>Acari</taxon>
        <taxon>Acariformes</taxon>
        <taxon>Trombidiformes</taxon>
        <taxon>Prostigmata</taxon>
        <taxon>Anystina</taxon>
        <taxon>Parasitengona</taxon>
        <taxon>Trombiculoidea</taxon>
        <taxon>Trombiculidae</taxon>
        <taxon>Leptotrombidium</taxon>
    </lineage>
</organism>
<dbReference type="SUPFAM" id="SSF56784">
    <property type="entry name" value="HAD-like"/>
    <property type="match status" value="1"/>
</dbReference>
<dbReference type="Gene3D" id="3.40.50.300">
    <property type="entry name" value="P-loop containing nucleotide triphosphate hydrolases"/>
    <property type="match status" value="1"/>
</dbReference>
<accession>A0A443RWV5</accession>
<dbReference type="InterPro" id="IPR006549">
    <property type="entry name" value="HAD-SF_hydro_IIIA"/>
</dbReference>
<comment type="caution">
    <text evidence="1">The sequence shown here is derived from an EMBL/GenBank/DDBJ whole genome shotgun (WGS) entry which is preliminary data.</text>
</comment>
<gene>
    <name evidence="1" type="ORF">B4U80_12198</name>
</gene>
<sequence>WRLIDTKIVQRIRDFTKRNYRFVIFSNQAGISSGASPLKSVQKRFEDAIKRINIPCIAMLATKDDIYRKPRPGMFWVYQNSFNDAVEISEKFMIGDAAGRKSSIKKDHSAVDILFAYNVKFDSFQTPEDFVASKPMQSSVQDAMTLYSTNLPSFRPQSLNENNKFVACNDSGEYFKSIQELLESLPSKAILFVGLPGSGKSYFFNNHLSKHGYKEVSRDRLGSMDKCEQHIKKLISEGETKIVVNNLNLEENGRRKFLQLLPGLVCFYFHSTRSQCLHLNNYRRLMRQMNADYEYAPVPEPVIYANEKKLNEPTKDEGFSSVYRISFIVGDFDSEQQQQLFFMYL</sequence>
<dbReference type="PANTHER" id="PTHR12083:SF9">
    <property type="entry name" value="BIFUNCTIONAL POLYNUCLEOTIDE PHOSPHATASE_KINASE"/>
    <property type="match status" value="1"/>
</dbReference>
<dbReference type="EMBL" id="NCKV01022034">
    <property type="protein sequence ID" value="RWS19873.1"/>
    <property type="molecule type" value="Genomic_DNA"/>
</dbReference>
<proteinExistence type="predicted"/>